<sequence>MKETLVLGRLAITIALLIAAQEISA</sequence>
<evidence type="ECO:0000313" key="2">
    <source>
        <dbReference type="Proteomes" id="UP000265520"/>
    </source>
</evidence>
<reference evidence="1 2" key="1">
    <citation type="journal article" date="2018" name="Front. Plant Sci.">
        <title>Red Clover (Trifolium pratense) and Zigzag Clover (T. medium) - A Picture of Genomic Similarities and Differences.</title>
        <authorList>
            <person name="Dluhosova J."/>
            <person name="Istvanek J."/>
            <person name="Nedelnik J."/>
            <person name="Repkova J."/>
        </authorList>
    </citation>
    <scope>NUCLEOTIDE SEQUENCE [LARGE SCALE GENOMIC DNA]</scope>
    <source>
        <strain evidence="2">cv. 10/8</strain>
        <tissue evidence="1">Leaf</tissue>
    </source>
</reference>
<proteinExistence type="predicted"/>
<name>A0A392UAG7_9FABA</name>
<evidence type="ECO:0000313" key="1">
    <source>
        <dbReference type="EMBL" id="MCI70028.1"/>
    </source>
</evidence>
<protein>
    <submittedName>
        <fullName evidence="1">Uncharacterized protein</fullName>
    </submittedName>
</protein>
<dbReference type="EMBL" id="LXQA010767366">
    <property type="protein sequence ID" value="MCI70028.1"/>
    <property type="molecule type" value="Genomic_DNA"/>
</dbReference>
<feature type="non-terminal residue" evidence="1">
    <location>
        <position position="25"/>
    </location>
</feature>
<dbReference type="Proteomes" id="UP000265520">
    <property type="component" value="Unassembled WGS sequence"/>
</dbReference>
<organism evidence="1 2">
    <name type="scientific">Trifolium medium</name>
    <dbReference type="NCBI Taxonomy" id="97028"/>
    <lineage>
        <taxon>Eukaryota</taxon>
        <taxon>Viridiplantae</taxon>
        <taxon>Streptophyta</taxon>
        <taxon>Embryophyta</taxon>
        <taxon>Tracheophyta</taxon>
        <taxon>Spermatophyta</taxon>
        <taxon>Magnoliopsida</taxon>
        <taxon>eudicotyledons</taxon>
        <taxon>Gunneridae</taxon>
        <taxon>Pentapetalae</taxon>
        <taxon>rosids</taxon>
        <taxon>fabids</taxon>
        <taxon>Fabales</taxon>
        <taxon>Fabaceae</taxon>
        <taxon>Papilionoideae</taxon>
        <taxon>50 kb inversion clade</taxon>
        <taxon>NPAAA clade</taxon>
        <taxon>Hologalegina</taxon>
        <taxon>IRL clade</taxon>
        <taxon>Trifolieae</taxon>
        <taxon>Trifolium</taxon>
    </lineage>
</organism>
<dbReference type="AlphaFoldDB" id="A0A392UAG7"/>
<keyword evidence="2" id="KW-1185">Reference proteome</keyword>
<comment type="caution">
    <text evidence="1">The sequence shown here is derived from an EMBL/GenBank/DDBJ whole genome shotgun (WGS) entry which is preliminary data.</text>
</comment>
<accession>A0A392UAG7</accession>